<dbReference type="AlphaFoldDB" id="A0AAV6P8F6"/>
<organism evidence="1 2">
    <name type="scientific">Cucurbita argyrosperma subsp. sororia</name>
    <dbReference type="NCBI Taxonomy" id="37648"/>
    <lineage>
        <taxon>Eukaryota</taxon>
        <taxon>Viridiplantae</taxon>
        <taxon>Streptophyta</taxon>
        <taxon>Embryophyta</taxon>
        <taxon>Tracheophyta</taxon>
        <taxon>Spermatophyta</taxon>
        <taxon>Magnoliopsida</taxon>
        <taxon>eudicotyledons</taxon>
        <taxon>Gunneridae</taxon>
        <taxon>Pentapetalae</taxon>
        <taxon>rosids</taxon>
        <taxon>fabids</taxon>
        <taxon>Cucurbitales</taxon>
        <taxon>Cucurbitaceae</taxon>
        <taxon>Cucurbiteae</taxon>
        <taxon>Cucurbita</taxon>
    </lineage>
</organism>
<dbReference type="Proteomes" id="UP000685013">
    <property type="component" value="Chromosome 1"/>
</dbReference>
<feature type="non-terminal residue" evidence="1">
    <location>
        <position position="1"/>
    </location>
</feature>
<dbReference type="EMBL" id="JAGKQH010000001">
    <property type="protein sequence ID" value="KAG6608004.1"/>
    <property type="molecule type" value="Genomic_DNA"/>
</dbReference>
<evidence type="ECO:0000313" key="1">
    <source>
        <dbReference type="EMBL" id="KAG6608004.1"/>
    </source>
</evidence>
<proteinExistence type="predicted"/>
<reference evidence="1 2" key="1">
    <citation type="journal article" date="2021" name="Hortic Res">
        <title>The domestication of Cucurbita argyrosperma as revealed by the genome of its wild relative.</title>
        <authorList>
            <person name="Barrera-Redondo J."/>
            <person name="Sanchez-de la Vega G."/>
            <person name="Aguirre-Liguori J.A."/>
            <person name="Castellanos-Morales G."/>
            <person name="Gutierrez-Guerrero Y.T."/>
            <person name="Aguirre-Dugua X."/>
            <person name="Aguirre-Planter E."/>
            <person name="Tenaillon M.I."/>
            <person name="Lira-Saade R."/>
            <person name="Eguiarte L.E."/>
        </authorList>
    </citation>
    <scope>NUCLEOTIDE SEQUENCE [LARGE SCALE GENOMIC DNA]</scope>
    <source>
        <strain evidence="1">JBR-2021</strain>
    </source>
</reference>
<gene>
    <name evidence="1" type="ORF">SDJN03_01346</name>
</gene>
<name>A0AAV6P8F6_9ROSI</name>
<accession>A0AAV6P8F6</accession>
<evidence type="ECO:0000313" key="2">
    <source>
        <dbReference type="Proteomes" id="UP000685013"/>
    </source>
</evidence>
<sequence length="145" mass="16845">MKKCQKFLISVSSKDTTETSLEQGQDLTKVFYKYYPEVVSTCLSVGFQGKALRRQKKREATISPRSVMNISSRHHNKGLILALLKLKRLHEWTNQTAISVRMWLEDNFRDQRMKELEGELLSIESLLFLNDEHLSPTTLVFFVGH</sequence>
<comment type="caution">
    <text evidence="1">The sequence shown here is derived from an EMBL/GenBank/DDBJ whole genome shotgun (WGS) entry which is preliminary data.</text>
</comment>
<protein>
    <submittedName>
        <fullName evidence="1">Uncharacterized protein</fullName>
    </submittedName>
</protein>
<keyword evidence="2" id="KW-1185">Reference proteome</keyword>